<dbReference type="GO" id="GO:0009055">
    <property type="term" value="F:electron transfer activity"/>
    <property type="evidence" value="ECO:0007669"/>
    <property type="project" value="InterPro"/>
</dbReference>
<feature type="compositionally biased region" description="Low complexity" evidence="5">
    <location>
        <begin position="49"/>
        <end position="60"/>
    </location>
</feature>
<accession>A0A7S8E829</accession>
<dbReference type="Proteomes" id="UP000594468">
    <property type="component" value="Chromosome"/>
</dbReference>
<evidence type="ECO:0000313" key="8">
    <source>
        <dbReference type="Proteomes" id="UP000594468"/>
    </source>
</evidence>
<dbReference type="KEGG" id="pmet:G4Y79_20700"/>
<dbReference type="GO" id="GO:0046872">
    <property type="term" value="F:metal ion binding"/>
    <property type="evidence" value="ECO:0007669"/>
    <property type="project" value="UniProtKB-KW"/>
</dbReference>
<dbReference type="AlphaFoldDB" id="A0A7S8E829"/>
<dbReference type="Gene3D" id="1.10.760.10">
    <property type="entry name" value="Cytochrome c-like domain"/>
    <property type="match status" value="1"/>
</dbReference>
<keyword evidence="2 4" id="KW-0479">Metal-binding</keyword>
<keyword evidence="3 4" id="KW-0408">Iron</keyword>
<evidence type="ECO:0000256" key="5">
    <source>
        <dbReference type="SAM" id="MobiDB-lite"/>
    </source>
</evidence>
<feature type="domain" description="Cytochrome c" evidence="6">
    <location>
        <begin position="150"/>
        <end position="255"/>
    </location>
</feature>
<dbReference type="RefSeq" id="WP_195170145.1">
    <property type="nucleotide sequence ID" value="NZ_CP062983.1"/>
</dbReference>
<name>A0A7S8E829_9CHLR</name>
<dbReference type="SUPFAM" id="SSF46626">
    <property type="entry name" value="Cytochrome c"/>
    <property type="match status" value="1"/>
</dbReference>
<proteinExistence type="predicted"/>
<evidence type="ECO:0000313" key="7">
    <source>
        <dbReference type="EMBL" id="QPC82076.1"/>
    </source>
</evidence>
<protein>
    <recommendedName>
        <fullName evidence="6">Cytochrome c domain-containing protein</fullName>
    </recommendedName>
</protein>
<evidence type="ECO:0000259" key="6">
    <source>
        <dbReference type="PROSITE" id="PS51007"/>
    </source>
</evidence>
<dbReference type="InterPro" id="IPR036909">
    <property type="entry name" value="Cyt_c-like_dom_sf"/>
</dbReference>
<evidence type="ECO:0000256" key="2">
    <source>
        <dbReference type="ARBA" id="ARBA00022723"/>
    </source>
</evidence>
<dbReference type="PROSITE" id="PS51007">
    <property type="entry name" value="CYTC"/>
    <property type="match status" value="1"/>
</dbReference>
<dbReference type="InterPro" id="IPR009056">
    <property type="entry name" value="Cyt_c-like_dom"/>
</dbReference>
<keyword evidence="1 4" id="KW-0349">Heme</keyword>
<dbReference type="EMBL" id="CP062983">
    <property type="protein sequence ID" value="QPC82076.1"/>
    <property type="molecule type" value="Genomic_DNA"/>
</dbReference>
<keyword evidence="8" id="KW-1185">Reference proteome</keyword>
<feature type="region of interest" description="Disordered" evidence="5">
    <location>
        <begin position="40"/>
        <end position="60"/>
    </location>
</feature>
<evidence type="ECO:0000256" key="4">
    <source>
        <dbReference type="PROSITE-ProRule" id="PRU00433"/>
    </source>
</evidence>
<evidence type="ECO:0000256" key="3">
    <source>
        <dbReference type="ARBA" id="ARBA00023004"/>
    </source>
</evidence>
<dbReference type="GO" id="GO:0020037">
    <property type="term" value="F:heme binding"/>
    <property type="evidence" value="ECO:0007669"/>
    <property type="project" value="InterPro"/>
</dbReference>
<sequence length="262" mass="28543">MIESLHCHTVQKQRGNPLLILLILLTVICVHLGVMPTQAQDEASDEASNESSTETSTCTPEMLTQELESFQTDYPVEAEADADAALSNLFRLAMVYQKLAIDCGYTPTEEELGAMIDNTLALADAGTILAANAVGVDTEAIVAELETVTGDSFTGQLLYNGIEEALDGNALGCSGCHVSDTAPPTESTWTRVVEERLPLPQFDGYTDTHYLVESILHPNYYVVEGFAPNLMPTTYGQRMDIQQLADLVAYLMSQDQLPEEDE</sequence>
<gene>
    <name evidence="7" type="ORF">G4Y79_20700</name>
</gene>
<reference evidence="7 8" key="1">
    <citation type="submission" date="2020-02" db="EMBL/GenBank/DDBJ databases">
        <authorList>
            <person name="Zheng R.K."/>
            <person name="Sun C.M."/>
        </authorList>
    </citation>
    <scope>NUCLEOTIDE SEQUENCE [LARGE SCALE GENOMIC DNA]</scope>
    <source>
        <strain evidence="8">rifampicinis</strain>
    </source>
</reference>
<organism evidence="7 8">
    <name type="scientific">Phototrophicus methaneseepsis</name>
    <dbReference type="NCBI Taxonomy" id="2710758"/>
    <lineage>
        <taxon>Bacteria</taxon>
        <taxon>Bacillati</taxon>
        <taxon>Chloroflexota</taxon>
        <taxon>Candidatus Thermofontia</taxon>
        <taxon>Phototrophicales</taxon>
        <taxon>Phototrophicaceae</taxon>
        <taxon>Phototrophicus</taxon>
    </lineage>
</organism>
<evidence type="ECO:0000256" key="1">
    <source>
        <dbReference type="ARBA" id="ARBA00022617"/>
    </source>
</evidence>